<dbReference type="EMBL" id="PGUY01000063">
    <property type="protein sequence ID" value="PLT28180.1"/>
    <property type="molecule type" value="Genomic_DNA"/>
</dbReference>
<evidence type="ECO:0000313" key="2">
    <source>
        <dbReference type="Proteomes" id="UP000234748"/>
    </source>
</evidence>
<evidence type="ECO:0000313" key="1">
    <source>
        <dbReference type="EMBL" id="PLT28180.1"/>
    </source>
</evidence>
<dbReference type="RefSeq" id="WP_101645120.1">
    <property type="nucleotide sequence ID" value="NZ_PGUY01000063.1"/>
</dbReference>
<comment type="caution">
    <text evidence="1">The sequence shown here is derived from an EMBL/GenBank/DDBJ whole genome shotgun (WGS) entry which is preliminary data.</text>
</comment>
<accession>A0A2N5M1E9</accession>
<organism evidence="1 2">
    <name type="scientific">Peribacillus deserti</name>
    <dbReference type="NCBI Taxonomy" id="673318"/>
    <lineage>
        <taxon>Bacteria</taxon>
        <taxon>Bacillati</taxon>
        <taxon>Bacillota</taxon>
        <taxon>Bacilli</taxon>
        <taxon>Bacillales</taxon>
        <taxon>Bacillaceae</taxon>
        <taxon>Peribacillus</taxon>
    </lineage>
</organism>
<gene>
    <name evidence="1" type="ORF">CUU66_19755</name>
</gene>
<dbReference type="AlphaFoldDB" id="A0A2N5M1E9"/>
<proteinExistence type="predicted"/>
<dbReference type="Proteomes" id="UP000234748">
    <property type="component" value="Unassembled WGS sequence"/>
</dbReference>
<reference evidence="1 2" key="1">
    <citation type="submission" date="2017-11" db="EMBL/GenBank/DDBJ databases">
        <title>Comparitive Functional Genomics of Dry Heat Resistant strains isolated from the Viking Spacecraft.</title>
        <authorList>
            <person name="Seuylemezian A."/>
            <person name="Cooper K."/>
            <person name="Vaishampayan P."/>
        </authorList>
    </citation>
    <scope>NUCLEOTIDE SEQUENCE [LARGE SCALE GENOMIC DNA]</scope>
    <source>
        <strain evidence="1 2">V1-29</strain>
    </source>
</reference>
<sequence length="108" mass="12981">MSLIYKNVVFLVPEMNLEKELVWCEFRVRIHTLSELRYQVRVFEASEEYSPNLVYRKGISIADSSWEKTPKKAREDVEEEVGELKRDNIKWQEWIGEPFSIPIIREDF</sequence>
<keyword evidence="2" id="KW-1185">Reference proteome</keyword>
<protein>
    <submittedName>
        <fullName evidence="1">Uncharacterized protein</fullName>
    </submittedName>
</protein>
<name>A0A2N5M1E9_9BACI</name>